<keyword evidence="1" id="KW-0472">Membrane</keyword>
<evidence type="ECO:0000313" key="2">
    <source>
        <dbReference type="EMBL" id="KCW46328.1"/>
    </source>
</evidence>
<name>A0A058ZWY5_EUCGR</name>
<dbReference type="InParanoid" id="A0A058ZWY5"/>
<keyword evidence="1" id="KW-1133">Transmembrane helix</keyword>
<dbReference type="AlphaFoldDB" id="A0A058ZWY5"/>
<gene>
    <name evidence="2" type="ORF">EUGRSUZ_K00189</name>
</gene>
<sequence>MYMPMEGFVFESGLAFKYACPLSTEALSLSWSQINYIRYSIENKSNHNSTLIAQLGWLSQIVSSFNILTILTRFLTFAVKDKMCMRFLELSP</sequence>
<organism evidence="2">
    <name type="scientific">Eucalyptus grandis</name>
    <name type="common">Flooded gum</name>
    <dbReference type="NCBI Taxonomy" id="71139"/>
    <lineage>
        <taxon>Eukaryota</taxon>
        <taxon>Viridiplantae</taxon>
        <taxon>Streptophyta</taxon>
        <taxon>Embryophyta</taxon>
        <taxon>Tracheophyta</taxon>
        <taxon>Spermatophyta</taxon>
        <taxon>Magnoliopsida</taxon>
        <taxon>eudicotyledons</taxon>
        <taxon>Gunneridae</taxon>
        <taxon>Pentapetalae</taxon>
        <taxon>rosids</taxon>
        <taxon>malvids</taxon>
        <taxon>Myrtales</taxon>
        <taxon>Myrtaceae</taxon>
        <taxon>Myrtoideae</taxon>
        <taxon>Eucalypteae</taxon>
        <taxon>Eucalyptus</taxon>
    </lineage>
</organism>
<reference evidence="2" key="1">
    <citation type="submission" date="2013-07" db="EMBL/GenBank/DDBJ databases">
        <title>The genome of Eucalyptus grandis.</title>
        <authorList>
            <person name="Schmutz J."/>
            <person name="Hayes R."/>
            <person name="Myburg A."/>
            <person name="Tuskan G."/>
            <person name="Grattapaglia D."/>
            <person name="Rokhsar D.S."/>
        </authorList>
    </citation>
    <scope>NUCLEOTIDE SEQUENCE</scope>
    <source>
        <tissue evidence="2">Leaf extractions</tissue>
    </source>
</reference>
<feature type="transmembrane region" description="Helical" evidence="1">
    <location>
        <begin position="57"/>
        <end position="79"/>
    </location>
</feature>
<keyword evidence="1" id="KW-0812">Transmembrane</keyword>
<proteinExistence type="predicted"/>
<evidence type="ECO:0000256" key="1">
    <source>
        <dbReference type="SAM" id="Phobius"/>
    </source>
</evidence>
<protein>
    <submittedName>
        <fullName evidence="2">Uncharacterized protein</fullName>
    </submittedName>
</protein>
<dbReference type="EMBL" id="KK198763">
    <property type="protein sequence ID" value="KCW46328.1"/>
    <property type="molecule type" value="Genomic_DNA"/>
</dbReference>
<dbReference type="Gramene" id="KCW46328">
    <property type="protein sequence ID" value="KCW46328"/>
    <property type="gene ID" value="EUGRSUZ_K00189"/>
</dbReference>
<accession>A0A058ZWY5</accession>